<name>A0AAV7X9T2_9NEOP</name>
<evidence type="ECO:0000313" key="2">
    <source>
        <dbReference type="EMBL" id="KAJ1521183.1"/>
    </source>
</evidence>
<protein>
    <submittedName>
        <fullName evidence="2">Uncharacterized protein</fullName>
    </submittedName>
</protein>
<comment type="caution">
    <text evidence="2">The sequence shown here is derived from an EMBL/GenBank/DDBJ whole genome shotgun (WGS) entry which is preliminary data.</text>
</comment>
<evidence type="ECO:0000256" key="1">
    <source>
        <dbReference type="SAM" id="MobiDB-lite"/>
    </source>
</evidence>
<evidence type="ECO:0000313" key="3">
    <source>
        <dbReference type="Proteomes" id="UP001075354"/>
    </source>
</evidence>
<dbReference type="Proteomes" id="UP001075354">
    <property type="component" value="Chromosome 13"/>
</dbReference>
<gene>
    <name evidence="2" type="ORF">ONE63_002873</name>
</gene>
<keyword evidence="3" id="KW-1185">Reference proteome</keyword>
<dbReference type="Gene3D" id="1.20.5.340">
    <property type="match status" value="1"/>
</dbReference>
<sequence length="148" mass="15911">MPFTLRTVQPVFVSRTRLADADGKPRVRDDELEAVFNNTLCNAIRQLASLVAAADDVFGGLNVELRSITDRAAALNDRLLRVRDVVEAHDPRVVPVREYLPSVKQAVTEHAHTGGQGAAHVAHPGALWSDMTSGADPRGGGQYPPLGP</sequence>
<organism evidence="2 3">
    <name type="scientific">Megalurothrips usitatus</name>
    <name type="common">bean blossom thrips</name>
    <dbReference type="NCBI Taxonomy" id="439358"/>
    <lineage>
        <taxon>Eukaryota</taxon>
        <taxon>Metazoa</taxon>
        <taxon>Ecdysozoa</taxon>
        <taxon>Arthropoda</taxon>
        <taxon>Hexapoda</taxon>
        <taxon>Insecta</taxon>
        <taxon>Pterygota</taxon>
        <taxon>Neoptera</taxon>
        <taxon>Paraneoptera</taxon>
        <taxon>Thysanoptera</taxon>
        <taxon>Terebrantia</taxon>
        <taxon>Thripoidea</taxon>
        <taxon>Thripidae</taxon>
        <taxon>Megalurothrips</taxon>
    </lineage>
</organism>
<dbReference type="EMBL" id="JAPTSV010000013">
    <property type="protein sequence ID" value="KAJ1521183.1"/>
    <property type="molecule type" value="Genomic_DNA"/>
</dbReference>
<accession>A0AAV7X9T2</accession>
<reference evidence="2" key="1">
    <citation type="submission" date="2022-12" db="EMBL/GenBank/DDBJ databases">
        <title>Chromosome-level genome assembly of the bean flower thrips Megalurothrips usitatus.</title>
        <authorList>
            <person name="Ma L."/>
            <person name="Liu Q."/>
            <person name="Li H."/>
            <person name="Cai W."/>
        </authorList>
    </citation>
    <scope>NUCLEOTIDE SEQUENCE</scope>
    <source>
        <strain evidence="2">Cailab_2022a</strain>
    </source>
</reference>
<feature type="region of interest" description="Disordered" evidence="1">
    <location>
        <begin position="127"/>
        <end position="148"/>
    </location>
</feature>
<dbReference type="AlphaFoldDB" id="A0AAV7X9T2"/>
<proteinExistence type="predicted"/>